<keyword evidence="3" id="KW-1185">Reference proteome</keyword>
<dbReference type="EMBL" id="CM026423">
    <property type="protein sequence ID" value="KAG0582043.1"/>
    <property type="molecule type" value="Genomic_DNA"/>
</dbReference>
<gene>
    <name evidence="2" type="ORF">KC19_3G029200</name>
</gene>
<name>A0A8T0IHW2_CERPU</name>
<sequence>MSTKPNGNLNNKPTHTHRRGEVAFTEPRRQRKESNAESARRLNTKTPATGSKLSSRTRLPRNDDHSRLKGRVSGTERAGAMQGFKPFESASTKTFAPKPRKISHSPGNHQP</sequence>
<comment type="caution">
    <text evidence="2">The sequence shown here is derived from an EMBL/GenBank/DDBJ whole genome shotgun (WGS) entry which is preliminary data.</text>
</comment>
<feature type="compositionally biased region" description="Polar residues" evidence="1">
    <location>
        <begin position="44"/>
        <end position="57"/>
    </location>
</feature>
<feature type="compositionally biased region" description="Polar residues" evidence="1">
    <location>
        <begin position="1"/>
        <end position="13"/>
    </location>
</feature>
<evidence type="ECO:0000313" key="2">
    <source>
        <dbReference type="EMBL" id="KAG0582043.1"/>
    </source>
</evidence>
<evidence type="ECO:0000256" key="1">
    <source>
        <dbReference type="SAM" id="MobiDB-lite"/>
    </source>
</evidence>
<evidence type="ECO:0000313" key="3">
    <source>
        <dbReference type="Proteomes" id="UP000822688"/>
    </source>
</evidence>
<dbReference type="Proteomes" id="UP000822688">
    <property type="component" value="Chromosome 3"/>
</dbReference>
<organism evidence="2 3">
    <name type="scientific">Ceratodon purpureus</name>
    <name type="common">Fire moss</name>
    <name type="synonym">Dicranum purpureum</name>
    <dbReference type="NCBI Taxonomy" id="3225"/>
    <lineage>
        <taxon>Eukaryota</taxon>
        <taxon>Viridiplantae</taxon>
        <taxon>Streptophyta</taxon>
        <taxon>Embryophyta</taxon>
        <taxon>Bryophyta</taxon>
        <taxon>Bryophytina</taxon>
        <taxon>Bryopsida</taxon>
        <taxon>Dicranidae</taxon>
        <taxon>Pseudoditrichales</taxon>
        <taxon>Ditrichaceae</taxon>
        <taxon>Ceratodon</taxon>
    </lineage>
</organism>
<proteinExistence type="predicted"/>
<dbReference type="AlphaFoldDB" id="A0A8T0IHW2"/>
<feature type="compositionally biased region" description="Basic and acidic residues" evidence="1">
    <location>
        <begin position="26"/>
        <end position="40"/>
    </location>
</feature>
<reference evidence="2" key="1">
    <citation type="submission" date="2020-06" db="EMBL/GenBank/DDBJ databases">
        <title>WGS assembly of Ceratodon purpureus strain R40.</title>
        <authorList>
            <person name="Carey S.B."/>
            <person name="Jenkins J."/>
            <person name="Shu S."/>
            <person name="Lovell J.T."/>
            <person name="Sreedasyam A."/>
            <person name="Maumus F."/>
            <person name="Tiley G.P."/>
            <person name="Fernandez-Pozo N."/>
            <person name="Barry K."/>
            <person name="Chen C."/>
            <person name="Wang M."/>
            <person name="Lipzen A."/>
            <person name="Daum C."/>
            <person name="Saski C.A."/>
            <person name="Payton A.C."/>
            <person name="Mcbreen J.C."/>
            <person name="Conrad R.E."/>
            <person name="Kollar L.M."/>
            <person name="Olsson S."/>
            <person name="Huttunen S."/>
            <person name="Landis J.B."/>
            <person name="Wickett N.J."/>
            <person name="Johnson M.G."/>
            <person name="Rensing S.A."/>
            <person name="Grimwood J."/>
            <person name="Schmutz J."/>
            <person name="Mcdaniel S.F."/>
        </authorList>
    </citation>
    <scope>NUCLEOTIDE SEQUENCE</scope>
    <source>
        <strain evidence="2">R40</strain>
    </source>
</reference>
<protein>
    <submittedName>
        <fullName evidence="2">Uncharacterized protein</fullName>
    </submittedName>
</protein>
<accession>A0A8T0IHW2</accession>
<feature type="region of interest" description="Disordered" evidence="1">
    <location>
        <begin position="1"/>
        <end position="111"/>
    </location>
</feature>